<protein>
    <submittedName>
        <fullName evidence="2">Uncharacterized protein</fullName>
    </submittedName>
</protein>
<reference evidence="2" key="2">
    <citation type="submission" date="2021-08" db="EMBL/GenBank/DDBJ databases">
        <authorList>
            <person name="Tani A."/>
            <person name="Ola A."/>
            <person name="Ogura Y."/>
            <person name="Katsura K."/>
            <person name="Hayashi T."/>
        </authorList>
    </citation>
    <scope>NUCLEOTIDE SEQUENCE</scope>
    <source>
        <strain evidence="2">DSM 23632</strain>
    </source>
</reference>
<keyword evidence="3" id="KW-1185">Reference proteome</keyword>
<comment type="caution">
    <text evidence="2">The sequence shown here is derived from an EMBL/GenBank/DDBJ whole genome shotgun (WGS) entry which is preliminary data.</text>
</comment>
<proteinExistence type="predicted"/>
<accession>A0ABQ4U600</accession>
<name>A0ABQ4U600_9HYPH</name>
<gene>
    <name evidence="2" type="ORF">MPOCJGCO_4492</name>
</gene>
<organism evidence="2 3">
    <name type="scientific">Methylobacterium trifolii</name>
    <dbReference type="NCBI Taxonomy" id="1003092"/>
    <lineage>
        <taxon>Bacteria</taxon>
        <taxon>Pseudomonadati</taxon>
        <taxon>Pseudomonadota</taxon>
        <taxon>Alphaproteobacteria</taxon>
        <taxon>Hyphomicrobiales</taxon>
        <taxon>Methylobacteriaceae</taxon>
        <taxon>Methylobacterium</taxon>
    </lineage>
</organism>
<evidence type="ECO:0000313" key="2">
    <source>
        <dbReference type="EMBL" id="GJE62359.1"/>
    </source>
</evidence>
<dbReference type="Proteomes" id="UP001055057">
    <property type="component" value="Unassembled WGS sequence"/>
</dbReference>
<feature type="region of interest" description="Disordered" evidence="1">
    <location>
        <begin position="42"/>
        <end position="65"/>
    </location>
</feature>
<evidence type="ECO:0000256" key="1">
    <source>
        <dbReference type="SAM" id="MobiDB-lite"/>
    </source>
</evidence>
<reference evidence="2" key="1">
    <citation type="journal article" date="2021" name="Front. Microbiol.">
        <title>Comprehensive Comparative Genomics and Phenotyping of Methylobacterium Species.</title>
        <authorList>
            <person name="Alessa O."/>
            <person name="Ogura Y."/>
            <person name="Fujitani Y."/>
            <person name="Takami H."/>
            <person name="Hayashi T."/>
            <person name="Sahin N."/>
            <person name="Tani A."/>
        </authorList>
    </citation>
    <scope>NUCLEOTIDE SEQUENCE</scope>
    <source>
        <strain evidence="2">DSM 23632</strain>
    </source>
</reference>
<dbReference type="EMBL" id="BPRB01000311">
    <property type="protein sequence ID" value="GJE62359.1"/>
    <property type="molecule type" value="Genomic_DNA"/>
</dbReference>
<sequence>MRWIFTSGGRMVEALIRSISASTRWSVGRLWPPRLISTMPSTMSPCPSCPTMPSRGALETRTSATSRTSTGVPLTWVSMVSRMSSMSRIRPTPRTTADCSPTFKVWPPTLMEELFSALTSWTRVMPWAWSRFRSTATSYSLVLPPKAVTSTTPGIALNRRCSTQSCRVFMSAEE</sequence>
<evidence type="ECO:0000313" key="3">
    <source>
        <dbReference type="Proteomes" id="UP001055057"/>
    </source>
</evidence>